<comment type="caution">
    <text evidence="1">The sequence shown here is derived from an EMBL/GenBank/DDBJ whole genome shotgun (WGS) entry which is preliminary data.</text>
</comment>
<accession>A0ABQ7NCQ7</accession>
<keyword evidence="2" id="KW-1185">Reference proteome</keyword>
<proteinExistence type="predicted"/>
<evidence type="ECO:0008006" key="3">
    <source>
        <dbReference type="Google" id="ProtNLM"/>
    </source>
</evidence>
<evidence type="ECO:0000313" key="2">
    <source>
        <dbReference type="Proteomes" id="UP000823674"/>
    </source>
</evidence>
<gene>
    <name evidence="1" type="primary">A02g501150.1_BraROA</name>
    <name evidence="1" type="ORF">IGI04_004994</name>
</gene>
<reference evidence="1 2" key="1">
    <citation type="submission" date="2021-03" db="EMBL/GenBank/DDBJ databases">
        <authorList>
            <person name="King G.J."/>
            <person name="Bancroft I."/>
            <person name="Baten A."/>
            <person name="Bloomfield J."/>
            <person name="Borpatragohain P."/>
            <person name="He Z."/>
            <person name="Irish N."/>
            <person name="Irwin J."/>
            <person name="Liu K."/>
            <person name="Mauleon R.P."/>
            <person name="Moore J."/>
            <person name="Morris R."/>
            <person name="Ostergaard L."/>
            <person name="Wang B."/>
            <person name="Wells R."/>
        </authorList>
    </citation>
    <scope>NUCLEOTIDE SEQUENCE [LARGE SCALE GENOMIC DNA]</scope>
    <source>
        <strain evidence="1">R-o-18</strain>
        <tissue evidence="1">Leaf</tissue>
    </source>
</reference>
<dbReference type="Proteomes" id="UP000823674">
    <property type="component" value="Chromosome A02"/>
</dbReference>
<organism evidence="1 2">
    <name type="scientific">Brassica rapa subsp. trilocularis</name>
    <dbReference type="NCBI Taxonomy" id="1813537"/>
    <lineage>
        <taxon>Eukaryota</taxon>
        <taxon>Viridiplantae</taxon>
        <taxon>Streptophyta</taxon>
        <taxon>Embryophyta</taxon>
        <taxon>Tracheophyta</taxon>
        <taxon>Spermatophyta</taxon>
        <taxon>Magnoliopsida</taxon>
        <taxon>eudicotyledons</taxon>
        <taxon>Gunneridae</taxon>
        <taxon>Pentapetalae</taxon>
        <taxon>rosids</taxon>
        <taxon>malvids</taxon>
        <taxon>Brassicales</taxon>
        <taxon>Brassicaceae</taxon>
        <taxon>Brassiceae</taxon>
        <taxon>Brassica</taxon>
    </lineage>
</organism>
<evidence type="ECO:0000313" key="1">
    <source>
        <dbReference type="EMBL" id="KAG5408675.1"/>
    </source>
</evidence>
<dbReference type="EMBL" id="JADBGQ010000002">
    <property type="protein sequence ID" value="KAG5408675.1"/>
    <property type="molecule type" value="Genomic_DNA"/>
</dbReference>
<name>A0ABQ7NCQ7_BRACM</name>
<sequence>MFHTRTALLEWSDIKDTTCRTTLRLLVIQTTIYKIWFERNARLHSSPTSTPQGCFKIIDRLVRQAIIARKNHKKVRRLLGHWLKHST</sequence>
<protein>
    <recommendedName>
        <fullName evidence="3">Ribosomal protein S7 domain-containing protein</fullName>
    </recommendedName>
</protein>